<evidence type="ECO:0000313" key="8">
    <source>
        <dbReference type="EMBL" id="MFB2892692.1"/>
    </source>
</evidence>
<evidence type="ECO:0000256" key="1">
    <source>
        <dbReference type="ARBA" id="ARBA00022679"/>
    </source>
</evidence>
<dbReference type="CDD" id="cd16383">
    <property type="entry name" value="GUN4"/>
    <property type="match status" value="1"/>
</dbReference>
<accession>A0ABV4XMP8</accession>
<keyword evidence="4 5" id="KW-0067">ATP-binding</keyword>
<evidence type="ECO:0000259" key="7">
    <source>
        <dbReference type="PROSITE" id="PS50011"/>
    </source>
</evidence>
<dbReference type="PROSITE" id="PS50011">
    <property type="entry name" value="PROTEIN_KINASE_DOM"/>
    <property type="match status" value="1"/>
</dbReference>
<dbReference type="Gene3D" id="3.30.200.20">
    <property type="entry name" value="Phosphorylase Kinase, domain 1"/>
    <property type="match status" value="1"/>
</dbReference>
<dbReference type="PANTHER" id="PTHR43289:SF34">
    <property type="entry name" value="SERINE_THREONINE-PROTEIN KINASE YBDM-RELATED"/>
    <property type="match status" value="1"/>
</dbReference>
<feature type="region of interest" description="Disordered" evidence="6">
    <location>
        <begin position="300"/>
        <end position="321"/>
    </location>
</feature>
<dbReference type="InterPro" id="IPR037215">
    <property type="entry name" value="GUN4-like_sf"/>
</dbReference>
<dbReference type="Pfam" id="PF00069">
    <property type="entry name" value="Pkinase"/>
    <property type="match status" value="1"/>
</dbReference>
<dbReference type="Gene3D" id="1.10.510.10">
    <property type="entry name" value="Transferase(Phosphotransferase) domain 1"/>
    <property type="match status" value="1"/>
</dbReference>
<dbReference type="CDD" id="cd14014">
    <property type="entry name" value="STKc_PknB_like"/>
    <property type="match status" value="1"/>
</dbReference>
<dbReference type="Pfam" id="PF05419">
    <property type="entry name" value="GUN4"/>
    <property type="match status" value="1"/>
</dbReference>
<evidence type="ECO:0000256" key="3">
    <source>
        <dbReference type="ARBA" id="ARBA00022777"/>
    </source>
</evidence>
<dbReference type="EMBL" id="JBHFNR010000047">
    <property type="protein sequence ID" value="MFB2892692.1"/>
    <property type="molecule type" value="Genomic_DNA"/>
</dbReference>
<dbReference type="InterPro" id="IPR000719">
    <property type="entry name" value="Prot_kinase_dom"/>
</dbReference>
<comment type="caution">
    <text evidence="8">The sequence shown here is derived from an EMBL/GenBank/DDBJ whole genome shotgun (WGS) entry which is preliminary data.</text>
</comment>
<dbReference type="Gene3D" id="1.25.40.620">
    <property type="match status" value="1"/>
</dbReference>
<evidence type="ECO:0000256" key="2">
    <source>
        <dbReference type="ARBA" id="ARBA00022741"/>
    </source>
</evidence>
<dbReference type="Proteomes" id="UP001576784">
    <property type="component" value="Unassembled WGS sequence"/>
</dbReference>
<dbReference type="Gene3D" id="1.10.10.1770">
    <property type="entry name" value="Gun4-like"/>
    <property type="match status" value="1"/>
</dbReference>
<dbReference type="PROSITE" id="PS00108">
    <property type="entry name" value="PROTEIN_KINASE_ST"/>
    <property type="match status" value="1"/>
</dbReference>
<dbReference type="PROSITE" id="PS00107">
    <property type="entry name" value="PROTEIN_KINASE_ATP"/>
    <property type="match status" value="1"/>
</dbReference>
<organism evidence="8 9">
    <name type="scientific">Floridaenema flaviceps BLCC-F50</name>
    <dbReference type="NCBI Taxonomy" id="3153642"/>
    <lineage>
        <taxon>Bacteria</taxon>
        <taxon>Bacillati</taxon>
        <taxon>Cyanobacteriota</taxon>
        <taxon>Cyanophyceae</taxon>
        <taxon>Oscillatoriophycideae</taxon>
        <taxon>Aerosakkonematales</taxon>
        <taxon>Aerosakkonemataceae</taxon>
        <taxon>Floridanema</taxon>
        <taxon>Floridanema flaviceps</taxon>
    </lineage>
</organism>
<keyword evidence="3" id="KW-0418">Kinase</keyword>
<evidence type="ECO:0000256" key="6">
    <source>
        <dbReference type="SAM" id="MobiDB-lite"/>
    </source>
</evidence>
<evidence type="ECO:0000313" key="9">
    <source>
        <dbReference type="Proteomes" id="UP001576784"/>
    </source>
</evidence>
<dbReference type="RefSeq" id="WP_413262364.1">
    <property type="nucleotide sequence ID" value="NZ_JBHFNR010000047.1"/>
</dbReference>
<evidence type="ECO:0000256" key="4">
    <source>
        <dbReference type="ARBA" id="ARBA00022840"/>
    </source>
</evidence>
<keyword evidence="1" id="KW-0808">Transferase</keyword>
<feature type="binding site" evidence="5">
    <location>
        <position position="42"/>
    </location>
    <ligand>
        <name>ATP</name>
        <dbReference type="ChEBI" id="CHEBI:30616"/>
    </ligand>
</feature>
<dbReference type="InterPro" id="IPR017441">
    <property type="entry name" value="Protein_kinase_ATP_BS"/>
</dbReference>
<dbReference type="SUPFAM" id="SSF56112">
    <property type="entry name" value="Protein kinase-like (PK-like)"/>
    <property type="match status" value="1"/>
</dbReference>
<feature type="domain" description="Protein kinase" evidence="7">
    <location>
        <begin position="14"/>
        <end position="283"/>
    </location>
</feature>
<dbReference type="InterPro" id="IPR008629">
    <property type="entry name" value="GUN4-like"/>
</dbReference>
<evidence type="ECO:0000256" key="5">
    <source>
        <dbReference type="PROSITE-ProRule" id="PRU10141"/>
    </source>
</evidence>
<dbReference type="InterPro" id="IPR008271">
    <property type="entry name" value="Ser/Thr_kinase_AS"/>
</dbReference>
<keyword evidence="2 5" id="KW-0547">Nucleotide-binding</keyword>
<gene>
    <name evidence="8" type="ORF">ACE1CI_07085</name>
</gene>
<protein>
    <submittedName>
        <fullName evidence="8">GUN4 domain-containing protein</fullName>
    </submittedName>
</protein>
<proteinExistence type="predicted"/>
<name>A0ABV4XMP8_9CYAN</name>
<sequence length="493" mass="55763">MAWNRGDTLKDGKYTIREVLGKGGFGITYRVRDENGRQFALKTLNDDAIAEPNFAKLHEDFMNEALRLAKFNHPRIVKVYKLLQETVRKNNLFSSISLSCILMEYIEGTTLEKLVEKRGAIPEAEAVRYIQQIGDALTAIHSEGLLHRDVKPSNIILRATNSEAVLIDFGIAREFTGNRTVKHTEFVTPGFAPIEQYDPDARRGEYTDVYALAATLYYLVTATVPTTASSRVINVPLKPVKQIVPSLSDNLHNAIVWGMELLPEKRPQSVQSWLKLFSKSAAIPQPQSAKVSPIPPAVNISSPRQPQVPISPPPADDLSSEKGVDYRKLRDLLKAGSWKEADEETARVMLKGAGRKKEYWLREEDIDNFPCTDLRTIDRLWVKYSNGRFGFSVQKRIWESVGGKPGQYDYQTYKKFGEKVGWYEKEKHDWKLERDLTFSMNAPQGHLPKVCPLSSTKWEPKWWVNPSYGGASPFDESWGAVSSLASRLVNCNL</sequence>
<dbReference type="PANTHER" id="PTHR43289">
    <property type="entry name" value="MITOGEN-ACTIVATED PROTEIN KINASE KINASE KINASE 20-RELATED"/>
    <property type="match status" value="1"/>
</dbReference>
<dbReference type="SMART" id="SM00220">
    <property type="entry name" value="S_TKc"/>
    <property type="match status" value="1"/>
</dbReference>
<dbReference type="InterPro" id="IPR011009">
    <property type="entry name" value="Kinase-like_dom_sf"/>
</dbReference>
<keyword evidence="9" id="KW-1185">Reference proteome</keyword>
<reference evidence="8 9" key="1">
    <citation type="submission" date="2024-09" db="EMBL/GenBank/DDBJ databases">
        <title>Floridaenema gen nov. (Aerosakkonemataceae, Aerosakkonematales ord. nov., Cyanobacteria) from benthic tropical and subtropical fresh waters, with the description of four new species.</title>
        <authorList>
            <person name="Moretto J.A."/>
            <person name="Berthold D.E."/>
            <person name="Lefler F.W."/>
            <person name="Huang I.-S."/>
            <person name="Laughinghouse H. IV."/>
        </authorList>
    </citation>
    <scope>NUCLEOTIDE SEQUENCE [LARGE SCALE GENOMIC DNA]</scope>
    <source>
        <strain evidence="8 9">BLCC-F50</strain>
    </source>
</reference>
<dbReference type="SUPFAM" id="SSF140869">
    <property type="entry name" value="GUN4-like"/>
    <property type="match status" value="1"/>
</dbReference>